<evidence type="ECO:0000256" key="7">
    <source>
        <dbReference type="ARBA" id="ARBA00023002"/>
    </source>
</evidence>
<dbReference type="PANTHER" id="PTHR36507">
    <property type="entry name" value="BLL1555 PROTEIN"/>
    <property type="match status" value="1"/>
</dbReference>
<evidence type="ECO:0000313" key="13">
    <source>
        <dbReference type="EMBL" id="AFU59814.1"/>
    </source>
</evidence>
<comment type="subunit">
    <text evidence="2">Homotrimer.</text>
</comment>
<dbReference type="InterPro" id="IPR001287">
    <property type="entry name" value="NO2-reductase_Cu"/>
</dbReference>
<dbReference type="KEGG" id="nga:Ngar_c28950"/>
<dbReference type="GO" id="GO:0007156">
    <property type="term" value="P:homophilic cell adhesion via plasma membrane adhesion molecules"/>
    <property type="evidence" value="ECO:0007669"/>
    <property type="project" value="InterPro"/>
</dbReference>
<evidence type="ECO:0000256" key="1">
    <source>
        <dbReference type="ARBA" id="ARBA00001960"/>
    </source>
</evidence>
<dbReference type="STRING" id="1237085.Ngar_c28950"/>
<comment type="cofactor">
    <cofactor evidence="10">
        <name>Cu(2+)</name>
        <dbReference type="ChEBI" id="CHEBI:29036"/>
    </cofactor>
</comment>
<feature type="binding site" description="type 1 copper site" evidence="10">
    <location>
        <position position="293"/>
    </location>
    <ligand>
        <name>Cu cation</name>
        <dbReference type="ChEBI" id="CHEBI:23378"/>
        <label>1</label>
    </ligand>
</feature>
<dbReference type="Gene3D" id="2.60.40.420">
    <property type="entry name" value="Cupredoxins - blue copper proteins"/>
    <property type="match status" value="3"/>
</dbReference>
<dbReference type="PRINTS" id="PR00695">
    <property type="entry name" value="CUNO2RDTASE"/>
</dbReference>
<dbReference type="Pfam" id="PF07732">
    <property type="entry name" value="Cu-oxidase_3"/>
    <property type="match status" value="1"/>
</dbReference>
<accession>K0INR1</accession>
<dbReference type="PANTHER" id="PTHR36507:SF1">
    <property type="entry name" value="BLL1555 PROTEIN"/>
    <property type="match status" value="1"/>
</dbReference>
<dbReference type="InterPro" id="IPR000923">
    <property type="entry name" value="BlueCu_1"/>
</dbReference>
<dbReference type="CDD" id="cd13921">
    <property type="entry name" value="Amicyanin"/>
    <property type="match status" value="1"/>
</dbReference>
<keyword evidence="6" id="KW-0677">Repeat</keyword>
<organism evidence="13 14">
    <name type="scientific">Nitrososphaera gargensis (strain Ga9.2)</name>
    <dbReference type="NCBI Taxonomy" id="1237085"/>
    <lineage>
        <taxon>Archaea</taxon>
        <taxon>Nitrososphaerota</taxon>
        <taxon>Nitrososphaeria</taxon>
        <taxon>Nitrososphaerales</taxon>
        <taxon>Nitrososphaeraceae</taxon>
        <taxon>Nitrososphaera</taxon>
    </lineage>
</organism>
<dbReference type="RefSeq" id="WP_015020348.1">
    <property type="nucleotide sequence ID" value="NC_018719.1"/>
</dbReference>
<dbReference type="GO" id="GO:0005509">
    <property type="term" value="F:calcium ion binding"/>
    <property type="evidence" value="ECO:0007669"/>
    <property type="project" value="InterPro"/>
</dbReference>
<feature type="binding site" description="type 1 copper site" evidence="10">
    <location>
        <position position="119"/>
    </location>
    <ligand>
        <name>Cu cation</name>
        <dbReference type="ChEBI" id="CHEBI:23378"/>
        <label>1</label>
    </ligand>
</feature>
<dbReference type="Pfam" id="PF07731">
    <property type="entry name" value="Cu-oxidase_2"/>
    <property type="match status" value="1"/>
</dbReference>
<feature type="binding site" description="type 1 copper site" evidence="10">
    <location>
        <position position="154"/>
    </location>
    <ligand>
        <name>Cu cation</name>
        <dbReference type="ChEBI" id="CHEBI:23378"/>
        <label>1</label>
    </ligand>
</feature>
<evidence type="ECO:0000256" key="10">
    <source>
        <dbReference type="PIRSR" id="PIRSR601287-1"/>
    </source>
</evidence>
<dbReference type="InParanoid" id="K0INR1"/>
<dbReference type="InterPro" id="IPR052721">
    <property type="entry name" value="ET_Amicyanin"/>
</dbReference>
<evidence type="ECO:0000256" key="11">
    <source>
        <dbReference type="SAM" id="MobiDB-lite"/>
    </source>
</evidence>
<feature type="region of interest" description="Disordered" evidence="11">
    <location>
        <begin position="347"/>
        <end position="379"/>
    </location>
</feature>
<evidence type="ECO:0000313" key="14">
    <source>
        <dbReference type="Proteomes" id="UP000008037"/>
    </source>
</evidence>
<feature type="binding site" description="type 1 copper site" evidence="10">
    <location>
        <position position="155"/>
    </location>
    <ligand>
        <name>Cu cation</name>
        <dbReference type="ChEBI" id="CHEBI:23378"/>
        <label>1</label>
    </ligand>
</feature>
<evidence type="ECO:0000256" key="9">
    <source>
        <dbReference type="ARBA" id="ARBA00049340"/>
    </source>
</evidence>
<proteinExistence type="predicted"/>
<dbReference type="GO" id="GO:0016020">
    <property type="term" value="C:membrane"/>
    <property type="evidence" value="ECO:0007669"/>
    <property type="project" value="InterPro"/>
</dbReference>
<dbReference type="GO" id="GO:0009055">
    <property type="term" value="F:electron transfer activity"/>
    <property type="evidence" value="ECO:0007669"/>
    <property type="project" value="InterPro"/>
</dbReference>
<keyword evidence="5 10" id="KW-0479">Metal-binding</keyword>
<dbReference type="EC" id="1.7.2.1" evidence="3"/>
<evidence type="ECO:0000256" key="5">
    <source>
        <dbReference type="ARBA" id="ARBA00022723"/>
    </source>
</evidence>
<sequence length="469" mass="51420">MGWRYYGKKSKKLVISAALASALVMAGIAAALVSIAGAITAAGNGDDDHMHAAAREEKTTIHYTLIAQETTLEIAPDVRVPAWTYNGTIPGPTLRATEGDRVVLHFINETPLPHTIHLHGDHDEQDDGVFQEVQPNGTYTYDFVAGPAGALMYHCHVMPVSQHIRMGLYGAFIVDPETPLPPAREYVIVTGEYDTENQMTDQPEYILFNGYADQYWNNPLPARTNETVRIYYVNLGGSPAFGFHIHGTIFDTYPSGILENQPLKVQTWEVGAGNAAIFEARWPWEGRYLFHLHGMPEEKGTMAYFDVTDAGVDAVDGVDVARSKSIDMVPWQNKLIKDLQKADAGGKVSFSPAAGGNERVGHHGLPAAEDAGSESTETTEILISQDSGVRSSGNTFTPETVLARTGDTITWTNNDSIPHTVDSTDGTFSSGYIMKGQSFKYTFTEAGTYEYYCTLHPWMEGTVQVEEKK</sequence>
<evidence type="ECO:0000256" key="8">
    <source>
        <dbReference type="ARBA" id="ARBA00023008"/>
    </source>
</evidence>
<evidence type="ECO:0000256" key="4">
    <source>
        <dbReference type="ARBA" id="ARBA00017290"/>
    </source>
</evidence>
<keyword evidence="8 10" id="KW-0186">Copper</keyword>
<keyword evidence="14" id="KW-1185">Reference proteome</keyword>
<evidence type="ECO:0000256" key="2">
    <source>
        <dbReference type="ARBA" id="ARBA00011233"/>
    </source>
</evidence>
<evidence type="ECO:0000256" key="3">
    <source>
        <dbReference type="ARBA" id="ARBA00011882"/>
    </source>
</evidence>
<dbReference type="GO" id="GO:0050421">
    <property type="term" value="F:nitrite reductase (NO-forming) activity"/>
    <property type="evidence" value="ECO:0007669"/>
    <property type="project" value="UniProtKB-EC"/>
</dbReference>
<comment type="catalytic activity">
    <reaction evidence="9">
        <text>nitric oxide + Fe(III)-[cytochrome c] + H2O = Fe(II)-[cytochrome c] + nitrite + 2 H(+)</text>
        <dbReference type="Rhea" id="RHEA:15233"/>
        <dbReference type="Rhea" id="RHEA-COMP:10350"/>
        <dbReference type="Rhea" id="RHEA-COMP:14399"/>
        <dbReference type="ChEBI" id="CHEBI:15377"/>
        <dbReference type="ChEBI" id="CHEBI:15378"/>
        <dbReference type="ChEBI" id="CHEBI:16301"/>
        <dbReference type="ChEBI" id="CHEBI:16480"/>
        <dbReference type="ChEBI" id="CHEBI:29033"/>
        <dbReference type="ChEBI" id="CHEBI:29034"/>
        <dbReference type="EC" id="1.7.2.1"/>
    </reaction>
</comment>
<reference evidence="13 14" key="1">
    <citation type="journal article" date="2012" name="Environ. Microbiol.">
        <title>The genome of the ammonia-oxidizing Candidatus Nitrososphaera gargensis: insights into metabolic versatility and environmental adaptations.</title>
        <authorList>
            <person name="Spang A."/>
            <person name="Poehlein A."/>
            <person name="Offre P."/>
            <person name="Zumbragel S."/>
            <person name="Haider S."/>
            <person name="Rychlik N."/>
            <person name="Nowka B."/>
            <person name="Schmeisser C."/>
            <person name="Lebedeva E.V."/>
            <person name="Rattei T."/>
            <person name="Bohm C."/>
            <person name="Schmid M."/>
            <person name="Galushko A."/>
            <person name="Hatzenpichler R."/>
            <person name="Weinmaier T."/>
            <person name="Daniel R."/>
            <person name="Schleper C."/>
            <person name="Spieck E."/>
            <person name="Streit W."/>
            <person name="Wagner M."/>
        </authorList>
    </citation>
    <scope>NUCLEOTIDE SEQUENCE [LARGE SCALE GENOMIC DNA]</scope>
    <source>
        <strain evidence="14">Ga9.2</strain>
    </source>
</reference>
<dbReference type="Proteomes" id="UP000008037">
    <property type="component" value="Chromosome"/>
</dbReference>
<comment type="cofactor">
    <cofactor evidence="1 10">
        <name>Cu(+)</name>
        <dbReference type="ChEBI" id="CHEBI:49552"/>
    </cofactor>
</comment>
<dbReference type="HOGENOM" id="CLU_032707_0_0_2"/>
<dbReference type="GeneID" id="13794914"/>
<dbReference type="GO" id="GO:0005507">
    <property type="term" value="F:copper ion binding"/>
    <property type="evidence" value="ECO:0007669"/>
    <property type="project" value="InterPro"/>
</dbReference>
<dbReference type="InterPro" id="IPR008972">
    <property type="entry name" value="Cupredoxin"/>
</dbReference>
<feature type="domain" description="Cadherin" evidence="12">
    <location>
        <begin position="121"/>
        <end position="241"/>
    </location>
</feature>
<dbReference type="EMBL" id="CP002408">
    <property type="protein sequence ID" value="AFU59814.1"/>
    <property type="molecule type" value="Genomic_DNA"/>
</dbReference>
<keyword evidence="7" id="KW-0560">Oxidoreductase</keyword>
<dbReference type="CDD" id="cd11024">
    <property type="entry name" value="CuRO_1_2DMCO_NIR_like"/>
    <property type="match status" value="1"/>
</dbReference>
<dbReference type="SUPFAM" id="SSF49503">
    <property type="entry name" value="Cupredoxins"/>
    <property type="match status" value="3"/>
</dbReference>
<feature type="binding site" description="type 1 copper site" evidence="10">
    <location>
        <position position="163"/>
    </location>
    <ligand>
        <name>Cu cation</name>
        <dbReference type="ChEBI" id="CHEBI:23378"/>
        <label>1</label>
    </ligand>
</feature>
<dbReference type="PATRIC" id="fig|1237085.11.peg.2872"/>
<dbReference type="InterPro" id="IPR002126">
    <property type="entry name" value="Cadherin-like_dom"/>
</dbReference>
<protein>
    <recommendedName>
        <fullName evidence="4">Copper-containing nitrite reductase</fullName>
        <ecNumber evidence="3">1.7.2.1</ecNumber>
    </recommendedName>
</protein>
<name>K0INR1_NITGG</name>
<dbReference type="InterPro" id="IPR011706">
    <property type="entry name" value="Cu-oxidase_C"/>
</dbReference>
<dbReference type="Pfam" id="PF00127">
    <property type="entry name" value="Copper-bind"/>
    <property type="match status" value="1"/>
</dbReference>
<evidence type="ECO:0000256" key="6">
    <source>
        <dbReference type="ARBA" id="ARBA00022737"/>
    </source>
</evidence>
<dbReference type="PROSITE" id="PS50268">
    <property type="entry name" value="CADHERIN_2"/>
    <property type="match status" value="1"/>
</dbReference>
<feature type="binding site" description="type 1 copper site" evidence="10">
    <location>
        <position position="114"/>
    </location>
    <ligand>
        <name>Cu cation</name>
        <dbReference type="ChEBI" id="CHEBI:23378"/>
        <label>1</label>
    </ligand>
</feature>
<dbReference type="AlphaFoldDB" id="K0INR1"/>
<dbReference type="BioCyc" id="CNIT1237085:G1324-2895-MONOMER"/>
<gene>
    <name evidence="13" type="ordered locus">Ngar_c28950</name>
</gene>
<dbReference type="InterPro" id="IPR011707">
    <property type="entry name" value="Cu-oxidase-like_N"/>
</dbReference>
<evidence type="ECO:0000259" key="12">
    <source>
        <dbReference type="PROSITE" id="PS50268"/>
    </source>
</evidence>
<dbReference type="InterPro" id="IPR035668">
    <property type="entry name" value="Amicyanin"/>
</dbReference>